<comment type="caution">
    <text evidence="3">The sequence shown here is derived from an EMBL/GenBank/DDBJ whole genome shotgun (WGS) entry which is preliminary data.</text>
</comment>
<evidence type="ECO:0000259" key="2">
    <source>
        <dbReference type="Pfam" id="PF25597"/>
    </source>
</evidence>
<reference evidence="3" key="1">
    <citation type="journal article" date="2019" name="Sci. Rep.">
        <title>Draft genome of Tanacetum cinerariifolium, the natural source of mosquito coil.</title>
        <authorList>
            <person name="Yamashiro T."/>
            <person name="Shiraishi A."/>
            <person name="Satake H."/>
            <person name="Nakayama K."/>
        </authorList>
    </citation>
    <scope>NUCLEOTIDE SEQUENCE</scope>
</reference>
<name>A0A6L2J4H8_TANCI</name>
<evidence type="ECO:0000259" key="1">
    <source>
        <dbReference type="Pfam" id="PF07727"/>
    </source>
</evidence>
<gene>
    <name evidence="3" type="ORF">Tci_003719</name>
</gene>
<dbReference type="AlphaFoldDB" id="A0A6L2J4H8"/>
<proteinExistence type="predicted"/>
<sequence length="462" mass="52228">MRPFGCPVTILNTLDPLGKFDRKDDEEFLVGYSVSSKAYRVFNSRTRIVQETLHINFLENQPNVVGSGPTWLFDIDTLTKSMNYQPVLAGNQPNSSADPQNTDDDTTFEVKELESEVHVFPSSSTKIKKHDDKTKREAKGKSLVELSTGVRILSEEFEDFSDNSFNEVNAASTPVLDVGQNSTNSTNTISATGPSNTARQKVWVLVDLPKGKRAIGSKWVFRNKKDERDIVIRNKAQLVAQGHTQEEGIDYEEVFVPVARIEAIRLFLAYASFMGFMVYHMDVESAFLYGTIKEDGYVCQPTRFEDLEYPDKVYKVVKALYELHQASRAWYETLANYLLENDLCKAFEKLMKDKFQMSSMGELTFFLDGKLASTPIDTEKPLLKDPNGEDVDVHTYRLMIGSLMYLTSSRPDIMFAVCVCVRFQVTPKASYLHAFKRIFSDNAGASLDRKYTTGGCQFLVAD</sequence>
<evidence type="ECO:0000313" key="3">
    <source>
        <dbReference type="EMBL" id="GEU31741.1"/>
    </source>
</evidence>
<dbReference type="InterPro" id="IPR057670">
    <property type="entry name" value="SH3_retrovirus"/>
</dbReference>
<dbReference type="InterPro" id="IPR013103">
    <property type="entry name" value="RVT_2"/>
</dbReference>
<feature type="domain" description="Reverse transcriptase Ty1/copia-type" evidence="1">
    <location>
        <begin position="201"/>
        <end position="341"/>
    </location>
</feature>
<dbReference type="EMBL" id="BKCJ010000281">
    <property type="protein sequence ID" value="GEU31741.1"/>
    <property type="molecule type" value="Genomic_DNA"/>
</dbReference>
<dbReference type="Pfam" id="PF25597">
    <property type="entry name" value="SH3_retrovirus"/>
    <property type="match status" value="1"/>
</dbReference>
<feature type="domain" description="Retroviral polymerase SH3-like" evidence="2">
    <location>
        <begin position="8"/>
        <end position="61"/>
    </location>
</feature>
<dbReference type="Pfam" id="PF07727">
    <property type="entry name" value="RVT_2"/>
    <property type="match status" value="1"/>
</dbReference>
<accession>A0A6L2J4H8</accession>
<protein>
    <submittedName>
        <fullName evidence="3">Retrovirus-related Pol polyprotein from transposon TNT 1-94</fullName>
    </submittedName>
</protein>
<organism evidence="3">
    <name type="scientific">Tanacetum cinerariifolium</name>
    <name type="common">Dalmatian daisy</name>
    <name type="synonym">Chrysanthemum cinerariifolium</name>
    <dbReference type="NCBI Taxonomy" id="118510"/>
    <lineage>
        <taxon>Eukaryota</taxon>
        <taxon>Viridiplantae</taxon>
        <taxon>Streptophyta</taxon>
        <taxon>Embryophyta</taxon>
        <taxon>Tracheophyta</taxon>
        <taxon>Spermatophyta</taxon>
        <taxon>Magnoliopsida</taxon>
        <taxon>eudicotyledons</taxon>
        <taxon>Gunneridae</taxon>
        <taxon>Pentapetalae</taxon>
        <taxon>asterids</taxon>
        <taxon>campanulids</taxon>
        <taxon>Asterales</taxon>
        <taxon>Asteraceae</taxon>
        <taxon>Asteroideae</taxon>
        <taxon>Anthemideae</taxon>
        <taxon>Anthemidinae</taxon>
        <taxon>Tanacetum</taxon>
    </lineage>
</organism>
<dbReference type="PANTHER" id="PTHR11439:SF509">
    <property type="entry name" value="RNA-DIRECTED DNA POLYMERASE"/>
    <property type="match status" value="1"/>
</dbReference>
<dbReference type="PANTHER" id="PTHR11439">
    <property type="entry name" value="GAG-POL-RELATED RETROTRANSPOSON"/>
    <property type="match status" value="1"/>
</dbReference>